<accession>A0AAV8XWV7</accession>
<dbReference type="InterPro" id="IPR005312">
    <property type="entry name" value="DUF1759"/>
</dbReference>
<proteinExistence type="predicted"/>
<feature type="region of interest" description="Disordered" evidence="1">
    <location>
        <begin position="78"/>
        <end position="97"/>
    </location>
</feature>
<gene>
    <name evidence="2" type="ORF">NQ314_009817</name>
</gene>
<evidence type="ECO:0000313" key="2">
    <source>
        <dbReference type="EMBL" id="KAJ8943164.1"/>
    </source>
</evidence>
<comment type="caution">
    <text evidence="2">The sequence shown here is derived from an EMBL/GenBank/DDBJ whole genome shotgun (WGS) entry which is preliminary data.</text>
</comment>
<dbReference type="PANTHER" id="PTHR22954">
    <property type="entry name" value="RETROVIRAL PROTEASE-RELATED"/>
    <property type="match status" value="1"/>
</dbReference>
<evidence type="ECO:0000256" key="1">
    <source>
        <dbReference type="SAM" id="MobiDB-lite"/>
    </source>
</evidence>
<dbReference type="PANTHER" id="PTHR22954:SF3">
    <property type="entry name" value="PROTEIN CBG08539"/>
    <property type="match status" value="1"/>
</dbReference>
<sequence length="428" mass="49070">MQKKDSTSRKTEGYISSRLASIEDIWKNVNKNHAQIGTLDVPQHSYIQMNYYSQIQRKYEETKKYLQDCPKATTLITNEASDEDANQPHVATADPNNDDMQIKRQRQRMQELDQIIQLIDKELLETKPKKRYELLLEKINYQWSSLQALHEEIMIHETSFQSDYFGDDEYQKTGQQFENAVTNLSSKIDAASSIPDTVKPNLKLPTISIPFFDGNYEHWPTFNDIFLKLIHSNMSLSKVEKMQYLKSHVRGEPNRMIQHLQITDVNYDAAWELLKKRYENNRLISETHPAADGIVRVVSIKRAQGQTLKKSIHKVIPLPVASEADIPSTATIDKQVATNFANTTIRQLPPRSKGTSCNLNTLFLLLCLLFGSLPGSTQARYTIQHPPPGLYVEHIGHTRIQRGIFKIELKYAKTKLQTDVANASEVIT</sequence>
<name>A0AAV8XWV7_9CUCU</name>
<organism evidence="2 3">
    <name type="scientific">Rhamnusium bicolor</name>
    <dbReference type="NCBI Taxonomy" id="1586634"/>
    <lineage>
        <taxon>Eukaryota</taxon>
        <taxon>Metazoa</taxon>
        <taxon>Ecdysozoa</taxon>
        <taxon>Arthropoda</taxon>
        <taxon>Hexapoda</taxon>
        <taxon>Insecta</taxon>
        <taxon>Pterygota</taxon>
        <taxon>Neoptera</taxon>
        <taxon>Endopterygota</taxon>
        <taxon>Coleoptera</taxon>
        <taxon>Polyphaga</taxon>
        <taxon>Cucujiformia</taxon>
        <taxon>Chrysomeloidea</taxon>
        <taxon>Cerambycidae</taxon>
        <taxon>Lepturinae</taxon>
        <taxon>Rhagiini</taxon>
        <taxon>Rhamnusium</taxon>
    </lineage>
</organism>
<dbReference type="Pfam" id="PF03564">
    <property type="entry name" value="DUF1759"/>
    <property type="match status" value="1"/>
</dbReference>
<dbReference type="AlphaFoldDB" id="A0AAV8XWV7"/>
<evidence type="ECO:0000313" key="3">
    <source>
        <dbReference type="Proteomes" id="UP001162156"/>
    </source>
</evidence>
<protein>
    <submittedName>
        <fullName evidence="2">Uncharacterized protein</fullName>
    </submittedName>
</protein>
<dbReference type="EMBL" id="JANEYF010002703">
    <property type="protein sequence ID" value="KAJ8943164.1"/>
    <property type="molecule type" value="Genomic_DNA"/>
</dbReference>
<dbReference type="Proteomes" id="UP001162156">
    <property type="component" value="Unassembled WGS sequence"/>
</dbReference>
<keyword evidence="3" id="KW-1185">Reference proteome</keyword>
<reference evidence="2" key="1">
    <citation type="journal article" date="2023" name="Insect Mol. Biol.">
        <title>Genome sequencing provides insights into the evolution of gene families encoding plant cell wall-degrading enzymes in longhorned beetles.</title>
        <authorList>
            <person name="Shin N.R."/>
            <person name="Okamura Y."/>
            <person name="Kirsch R."/>
            <person name="Pauchet Y."/>
        </authorList>
    </citation>
    <scope>NUCLEOTIDE SEQUENCE</scope>
    <source>
        <strain evidence="2">RBIC_L_NR</strain>
    </source>
</reference>